<dbReference type="SUPFAM" id="SSF51726">
    <property type="entry name" value="UROD/MetE-like"/>
    <property type="match status" value="1"/>
</dbReference>
<accession>A0A9D1K759</accession>
<dbReference type="AlphaFoldDB" id="A0A9D1K759"/>
<sequence>IRANYGVGNLPSMFGAERFLMPPETNTLPNVRPLPGGLAAIEKLVEAPLPAPTAGNGRAIAAIGQKFMALRAQYPKFARYVIIDHPDLQGPMDVCELLVGSGLFYALYDEPALIHALLAKITAQYQRAMEFWLSIVPNAPEGYASYFGELSLGKIVLRNDSAMNLSPEMYEEFIRPYDAQLLRHFGGGTVHFCGRGEHFIDAMSRIPDLHGINMSQPHLNDMGKILSCTVDRGIPLRCAKGDYDFSGHNARLLYQF</sequence>
<feature type="non-terminal residue" evidence="1">
    <location>
        <position position="1"/>
    </location>
</feature>
<dbReference type="InterPro" id="IPR038071">
    <property type="entry name" value="UROD/MetE-like_sf"/>
</dbReference>
<proteinExistence type="predicted"/>
<protein>
    <recommendedName>
        <fullName evidence="3">Uroporphyrinogen decarboxylase (URO-D) domain-containing protein</fullName>
    </recommendedName>
</protein>
<evidence type="ECO:0000313" key="2">
    <source>
        <dbReference type="Proteomes" id="UP000824140"/>
    </source>
</evidence>
<comment type="caution">
    <text evidence="1">The sequence shown here is derived from an EMBL/GenBank/DDBJ whole genome shotgun (WGS) entry which is preliminary data.</text>
</comment>
<reference evidence="1" key="2">
    <citation type="journal article" date="2021" name="PeerJ">
        <title>Extensive microbial diversity within the chicken gut microbiome revealed by metagenomics and culture.</title>
        <authorList>
            <person name="Gilroy R."/>
            <person name="Ravi A."/>
            <person name="Getino M."/>
            <person name="Pursley I."/>
            <person name="Horton D.L."/>
            <person name="Alikhan N.F."/>
            <person name="Baker D."/>
            <person name="Gharbi K."/>
            <person name="Hall N."/>
            <person name="Watson M."/>
            <person name="Adriaenssens E.M."/>
            <person name="Foster-Nyarko E."/>
            <person name="Jarju S."/>
            <person name="Secka A."/>
            <person name="Antonio M."/>
            <person name="Oren A."/>
            <person name="Chaudhuri R.R."/>
            <person name="La Ragione R."/>
            <person name="Hildebrand F."/>
            <person name="Pallen M.J."/>
        </authorList>
    </citation>
    <scope>NUCLEOTIDE SEQUENCE</scope>
    <source>
        <strain evidence="1">13766</strain>
    </source>
</reference>
<name>A0A9D1K759_9FIRM</name>
<dbReference type="Gene3D" id="3.20.20.210">
    <property type="match status" value="1"/>
</dbReference>
<gene>
    <name evidence="1" type="ORF">IAA84_12160</name>
</gene>
<evidence type="ECO:0008006" key="3">
    <source>
        <dbReference type="Google" id="ProtNLM"/>
    </source>
</evidence>
<dbReference type="Proteomes" id="UP000824140">
    <property type="component" value="Unassembled WGS sequence"/>
</dbReference>
<evidence type="ECO:0000313" key="1">
    <source>
        <dbReference type="EMBL" id="HIS93760.1"/>
    </source>
</evidence>
<reference evidence="1" key="1">
    <citation type="submission" date="2020-10" db="EMBL/GenBank/DDBJ databases">
        <authorList>
            <person name="Gilroy R."/>
        </authorList>
    </citation>
    <scope>NUCLEOTIDE SEQUENCE</scope>
    <source>
        <strain evidence="1">13766</strain>
    </source>
</reference>
<dbReference type="EMBL" id="DVJN01000227">
    <property type="protein sequence ID" value="HIS93760.1"/>
    <property type="molecule type" value="Genomic_DNA"/>
</dbReference>
<organism evidence="1 2">
    <name type="scientific">Candidatus Alectryocaccomicrobium excrementavium</name>
    <dbReference type="NCBI Taxonomy" id="2840668"/>
    <lineage>
        <taxon>Bacteria</taxon>
        <taxon>Bacillati</taxon>
        <taxon>Bacillota</taxon>
        <taxon>Clostridia</taxon>
        <taxon>Candidatus Alectryocaccomicrobium</taxon>
    </lineage>
</organism>